<dbReference type="InterPro" id="IPR030392">
    <property type="entry name" value="S74_ICA"/>
</dbReference>
<proteinExistence type="predicted"/>
<keyword evidence="5" id="KW-1185">Reference proteome</keyword>
<gene>
    <name evidence="4" type="ORF">BN9_052470</name>
</gene>
<dbReference type="PROSITE" id="PS51688">
    <property type="entry name" value="ICA"/>
    <property type="match status" value="1"/>
</dbReference>
<feature type="domain" description="Peptidase S74" evidence="3">
    <location>
        <begin position="844"/>
        <end position="941"/>
    </location>
</feature>
<protein>
    <recommendedName>
        <fullName evidence="3">Peptidase S74 domain-containing protein</fullName>
    </recommendedName>
</protein>
<organism evidence="4 5">
    <name type="scientific">Albugo candida</name>
    <dbReference type="NCBI Taxonomy" id="65357"/>
    <lineage>
        <taxon>Eukaryota</taxon>
        <taxon>Sar</taxon>
        <taxon>Stramenopiles</taxon>
        <taxon>Oomycota</taxon>
        <taxon>Peronosporomycetes</taxon>
        <taxon>Albuginales</taxon>
        <taxon>Albuginaceae</taxon>
        <taxon>Albugo</taxon>
    </lineage>
</organism>
<accession>A0A024GC73</accession>
<evidence type="ECO:0000259" key="3">
    <source>
        <dbReference type="PROSITE" id="PS51688"/>
    </source>
</evidence>
<evidence type="ECO:0000313" key="4">
    <source>
        <dbReference type="EMBL" id="CCI44438.1"/>
    </source>
</evidence>
<keyword evidence="2" id="KW-0732">Signal</keyword>
<comment type="caution">
    <text evidence="4">The sequence shown here is derived from an EMBL/GenBank/DDBJ whole genome shotgun (WGS) entry which is preliminary data.</text>
</comment>
<name>A0A024GC73_9STRA</name>
<dbReference type="AlphaFoldDB" id="A0A024GC73"/>
<evidence type="ECO:0000256" key="1">
    <source>
        <dbReference type="SAM" id="Coils"/>
    </source>
</evidence>
<evidence type="ECO:0000256" key="2">
    <source>
        <dbReference type="SAM" id="SignalP"/>
    </source>
</evidence>
<feature type="signal peptide" evidence="2">
    <location>
        <begin position="1"/>
        <end position="21"/>
    </location>
</feature>
<keyword evidence="1" id="KW-0175">Coiled coil</keyword>
<dbReference type="STRING" id="65357.A0A024GC73"/>
<feature type="chain" id="PRO_5001529411" description="Peptidase S74 domain-containing protein" evidence="2">
    <location>
        <begin position="22"/>
        <end position="961"/>
    </location>
</feature>
<feature type="coiled-coil region" evidence="1">
    <location>
        <begin position="927"/>
        <end position="954"/>
    </location>
</feature>
<reference evidence="4 5" key="1">
    <citation type="submission" date="2012-05" db="EMBL/GenBank/DDBJ databases">
        <title>Recombination and specialization in a pathogen metapopulation.</title>
        <authorList>
            <person name="Gardiner A."/>
            <person name="Kemen E."/>
            <person name="Schultz-Larsen T."/>
            <person name="MacLean D."/>
            <person name="Van Oosterhout C."/>
            <person name="Jones J.D.G."/>
        </authorList>
    </citation>
    <scope>NUCLEOTIDE SEQUENCE [LARGE SCALE GENOMIC DNA]</scope>
    <source>
        <strain evidence="4 5">Ac Nc2</strain>
    </source>
</reference>
<sequence>MRCSWAILIALKCFTVAVVRSAVNGNAPVGSLTSRCPIQQEGEQEFCANESDSLSSEAKKIYLHLSSEFPAATHGKLFLSLRHESAELEMSIEDITSDACTRAMQKFSIAAKLKCIRVFFREDPMAATYAITFDASGLNEEEVVYPSAREFACTFNNGRDKSTAATCLFEDAHQPVPHRTYSNSDEFHDYVSGVCISEDGLHGKLCGKHDDKGTLLRLVANRGSSKDFNLIKAQVGNIPLLTMTGDGDTTLKQGSLNLQTGGLTLLGGGRINMSSGGEFVVEKGSIRGNESFLRLTHSGEAQVESNQLALFQLGFSQSEDRYPHPLDYLHFKRRNASVLQFRSNGSLVLHEGGLVIKRGGATISHGGLQVESDGICVREGGLNIDSGDLKFGHGSLRVDNGTGFFRKTTDSSRAVLRLEYNGEKRALRNTLAVLSMASTCDIPFIKASRIGRNNEPNTTLFEVKGSGETYIHTGGLKIGAGGLRVAAGGQVISSGGLRVEAGGIQIDAGRLTLRDGFKIERGGLYVRNNADNAPTLRIVSDNERFSGSLFDIDISTQIQNTPSMLRFDIMHVFAESTDAKRPRDTIFKVQSDGSITTIGDLTTRGKVISQGAIMATKIIFSSITIMAGDIISIPSSHSYVKIQNDGKFSLNQADIDASRPIAGQFLIVQNDDDEAVDGSMQIRPASTAVYIYDGLSWQEVPGIQKDNSALTDVRKFEAANDLDIGNVKFSASRLQAAGNQAGRVAFYGEGGEMIQDNAFQYDTTRMTLRVESLEVKTLEGEIDLSQSELHAVEIVGGHISHVNLTSINTIEVEGELVVDSSAYFGDGITVDGQVMGSGAYVDASDFRFKTNITYLTGKQSLRIISQLYAAEYNFKDAIKWNKTHRGREIGFIAQEVEKVLPQVVTEDTQGYKYVAYTRIIPVLTEGIKDLEARVRQYEMQMDKLRLQVERLEHLLMEGASH</sequence>
<evidence type="ECO:0000313" key="5">
    <source>
        <dbReference type="Proteomes" id="UP000053237"/>
    </source>
</evidence>
<dbReference type="InterPro" id="IPR036388">
    <property type="entry name" value="WH-like_DNA-bd_sf"/>
</dbReference>
<dbReference type="Proteomes" id="UP000053237">
    <property type="component" value="Unassembled WGS sequence"/>
</dbReference>
<dbReference type="OrthoDB" id="27041at2759"/>
<dbReference type="Gene3D" id="1.10.10.10">
    <property type="entry name" value="Winged helix-like DNA-binding domain superfamily/Winged helix DNA-binding domain"/>
    <property type="match status" value="1"/>
</dbReference>
<dbReference type="EMBL" id="CAIX01000070">
    <property type="protein sequence ID" value="CCI44438.1"/>
    <property type="molecule type" value="Genomic_DNA"/>
</dbReference>
<dbReference type="InParanoid" id="A0A024GC73"/>
<dbReference type="Pfam" id="PF13884">
    <property type="entry name" value="Peptidase_S74"/>
    <property type="match status" value="1"/>
</dbReference>